<evidence type="ECO:0000256" key="1">
    <source>
        <dbReference type="ARBA" id="ARBA00004141"/>
    </source>
</evidence>
<comment type="subcellular location">
    <subcellularLocation>
        <location evidence="1">Membrane</location>
        <topology evidence="1">Multi-pass membrane protein</topology>
    </subcellularLocation>
</comment>
<evidence type="ECO:0000256" key="6">
    <source>
        <dbReference type="SAM" id="Phobius"/>
    </source>
</evidence>
<dbReference type="PANTHER" id="PTHR33048">
    <property type="entry name" value="PTH11-LIKE INTEGRAL MEMBRANE PROTEIN (AFU_ORTHOLOGUE AFUA_5G11245)"/>
    <property type="match status" value="1"/>
</dbReference>
<evidence type="ECO:0000313" key="9">
    <source>
        <dbReference type="Proteomes" id="UP001610444"/>
    </source>
</evidence>
<evidence type="ECO:0000256" key="2">
    <source>
        <dbReference type="ARBA" id="ARBA00022692"/>
    </source>
</evidence>
<comment type="similarity">
    <text evidence="5">Belongs to the SAT4 family.</text>
</comment>
<dbReference type="EMBL" id="JBFXLR010000092">
    <property type="protein sequence ID" value="KAL2837829.1"/>
    <property type="molecule type" value="Genomic_DNA"/>
</dbReference>
<feature type="transmembrane region" description="Helical" evidence="6">
    <location>
        <begin position="246"/>
        <end position="270"/>
    </location>
</feature>
<proteinExistence type="inferred from homology"/>
<sequence length="352" mass="38503">MPYSAVACVTTTLILYGLSCLALTLRFLNRFFLIHHVAVDDYLAALATVAYTVVAISYTVGLLLYGVGKQTSEVDQESYVVGLKIVFIGELLYFVATYLIKMSFAFTLLVCLLNQVILFSLLGSGLIVTLIAWFWALFFCRPVQYFWEQAGPQQAGPDPVQGSCKNISSLMGVLLAHAAWTLVADVTLGMVLPITLLWGSPMHWKLKISVYALLGLGSIASIATVVRIIYLPQVSIQQGLLTNNPVILWSIIETGVSIISTSVATMRRLLVRITRLSHSRHSEEEGSFSVSGGQRRHTQSGAAALAQHAHSWPCQPVELGTRNSSTDQILRGREYFAVTDKLTAQSSVCVEA</sequence>
<keyword evidence="3 6" id="KW-1133">Transmembrane helix</keyword>
<keyword evidence="2 6" id="KW-0812">Transmembrane</keyword>
<reference evidence="8 9" key="1">
    <citation type="submission" date="2024-07" db="EMBL/GenBank/DDBJ databases">
        <title>Section-level genome sequencing and comparative genomics of Aspergillus sections Usti and Cavernicolus.</title>
        <authorList>
            <consortium name="Lawrence Berkeley National Laboratory"/>
            <person name="Nybo J.L."/>
            <person name="Vesth T.C."/>
            <person name="Theobald S."/>
            <person name="Frisvad J.C."/>
            <person name="Larsen T.O."/>
            <person name="Kjaerboelling I."/>
            <person name="Rothschild-Mancinelli K."/>
            <person name="Lyhne E.K."/>
            <person name="Kogle M.E."/>
            <person name="Barry K."/>
            <person name="Clum A."/>
            <person name="Na H."/>
            <person name="Ledsgaard L."/>
            <person name="Lin J."/>
            <person name="Lipzen A."/>
            <person name="Kuo A."/>
            <person name="Riley R."/>
            <person name="Mondo S."/>
            <person name="LaButti K."/>
            <person name="Haridas S."/>
            <person name="Pangalinan J."/>
            <person name="Salamov A.A."/>
            <person name="Simmons B.A."/>
            <person name="Magnuson J.K."/>
            <person name="Chen J."/>
            <person name="Drula E."/>
            <person name="Henrissat B."/>
            <person name="Wiebenga A."/>
            <person name="Lubbers R.J."/>
            <person name="Gomes A.C."/>
            <person name="Macurrencykelacurrency M.R."/>
            <person name="Stajich J."/>
            <person name="Grigoriev I.V."/>
            <person name="Mortensen U.H."/>
            <person name="De vries R.P."/>
            <person name="Baker S.E."/>
            <person name="Andersen M.R."/>
        </authorList>
    </citation>
    <scope>NUCLEOTIDE SEQUENCE [LARGE SCALE GENOMIC DNA]</scope>
    <source>
        <strain evidence="8 9">CBS 756.74</strain>
    </source>
</reference>
<dbReference type="PANTHER" id="PTHR33048:SF96">
    <property type="entry name" value="INTEGRAL MEMBRANE PROTEIN"/>
    <property type="match status" value="1"/>
</dbReference>
<evidence type="ECO:0000313" key="8">
    <source>
        <dbReference type="EMBL" id="KAL2837829.1"/>
    </source>
</evidence>
<dbReference type="Proteomes" id="UP001610444">
    <property type="component" value="Unassembled WGS sequence"/>
</dbReference>
<feature type="transmembrane region" description="Helical" evidence="6">
    <location>
        <begin position="79"/>
        <end position="100"/>
    </location>
</feature>
<feature type="transmembrane region" description="Helical" evidence="6">
    <location>
        <begin position="41"/>
        <end position="67"/>
    </location>
</feature>
<keyword evidence="9" id="KW-1185">Reference proteome</keyword>
<dbReference type="GeneID" id="98157286"/>
<dbReference type="RefSeq" id="XP_070892732.1">
    <property type="nucleotide sequence ID" value="XM_071042122.1"/>
</dbReference>
<dbReference type="InterPro" id="IPR049326">
    <property type="entry name" value="Rhodopsin_dom_fungi"/>
</dbReference>
<name>A0ABR4JCS0_9EURO</name>
<feature type="domain" description="Rhodopsin" evidence="7">
    <location>
        <begin position="25"/>
        <end position="271"/>
    </location>
</feature>
<feature type="transmembrane region" description="Helical" evidence="6">
    <location>
        <begin position="112"/>
        <end position="138"/>
    </location>
</feature>
<comment type="caution">
    <text evidence="8">The sequence shown here is derived from an EMBL/GenBank/DDBJ whole genome shotgun (WGS) entry which is preliminary data.</text>
</comment>
<evidence type="ECO:0000256" key="5">
    <source>
        <dbReference type="ARBA" id="ARBA00038359"/>
    </source>
</evidence>
<keyword evidence="4 6" id="KW-0472">Membrane</keyword>
<evidence type="ECO:0000256" key="4">
    <source>
        <dbReference type="ARBA" id="ARBA00023136"/>
    </source>
</evidence>
<evidence type="ECO:0000259" key="7">
    <source>
        <dbReference type="Pfam" id="PF20684"/>
    </source>
</evidence>
<accession>A0ABR4JCS0</accession>
<feature type="transmembrane region" description="Helical" evidence="6">
    <location>
        <begin position="210"/>
        <end position="230"/>
    </location>
</feature>
<dbReference type="Pfam" id="PF20684">
    <property type="entry name" value="Fung_rhodopsin"/>
    <property type="match status" value="1"/>
</dbReference>
<feature type="transmembrane region" description="Helical" evidence="6">
    <location>
        <begin position="178"/>
        <end position="198"/>
    </location>
</feature>
<evidence type="ECO:0000256" key="3">
    <source>
        <dbReference type="ARBA" id="ARBA00022989"/>
    </source>
</evidence>
<gene>
    <name evidence="8" type="ORF">BJX68DRAFT_249494</name>
</gene>
<protein>
    <recommendedName>
        <fullName evidence="7">Rhodopsin domain-containing protein</fullName>
    </recommendedName>
</protein>
<organism evidence="8 9">
    <name type="scientific">Aspergillus pseudodeflectus</name>
    <dbReference type="NCBI Taxonomy" id="176178"/>
    <lineage>
        <taxon>Eukaryota</taxon>
        <taxon>Fungi</taxon>
        <taxon>Dikarya</taxon>
        <taxon>Ascomycota</taxon>
        <taxon>Pezizomycotina</taxon>
        <taxon>Eurotiomycetes</taxon>
        <taxon>Eurotiomycetidae</taxon>
        <taxon>Eurotiales</taxon>
        <taxon>Aspergillaceae</taxon>
        <taxon>Aspergillus</taxon>
        <taxon>Aspergillus subgen. Nidulantes</taxon>
    </lineage>
</organism>
<dbReference type="InterPro" id="IPR052337">
    <property type="entry name" value="SAT4-like"/>
</dbReference>
<feature type="transmembrane region" description="Helical" evidence="6">
    <location>
        <begin position="6"/>
        <end position="29"/>
    </location>
</feature>